<dbReference type="InterPro" id="IPR013324">
    <property type="entry name" value="RNA_pol_sigma_r3/r4-like"/>
</dbReference>
<dbReference type="AlphaFoldDB" id="E3PS00"/>
<protein>
    <submittedName>
        <fullName evidence="2">Putative sigma factor</fullName>
    </submittedName>
</protein>
<dbReference type="BioCyc" id="CSTI499177:GJE9-1586-MONOMER"/>
<sequence length="160" mass="18918">MMEKHDYFELTEKLLYSYPCLKLNLITLNQELMNFEHDNIKGIDFDRVNVSKTYSISKNTEDKAVLNIERIDSIKRDILRLKTKIDMIERSLDELSEIQRKIIDLKYFKDESRDCICFSVNLSPSQVNVLRKRAVHKIKLCFFGLNALNKDCPRLQTILL</sequence>
<dbReference type="HOGENOM" id="CLU_1649217_0_0_9"/>
<accession>E3PS00</accession>
<evidence type="ECO:0000256" key="1">
    <source>
        <dbReference type="SAM" id="Coils"/>
    </source>
</evidence>
<keyword evidence="1" id="KW-0175">Coiled coil</keyword>
<evidence type="ECO:0000313" key="2">
    <source>
        <dbReference type="EMBL" id="CBH21654.1"/>
    </source>
</evidence>
<organism evidence="2 3">
    <name type="scientific">Acetoanaerobium sticklandii (strain ATCC 12662 / DSM 519 / JCM 1433 / CCUG 9281 / NCIMB 10654 / HF)</name>
    <name type="common">Clostridium sticklandii</name>
    <dbReference type="NCBI Taxonomy" id="499177"/>
    <lineage>
        <taxon>Bacteria</taxon>
        <taxon>Bacillati</taxon>
        <taxon>Bacillota</taxon>
        <taxon>Clostridia</taxon>
        <taxon>Peptostreptococcales</taxon>
        <taxon>Filifactoraceae</taxon>
        <taxon>Acetoanaerobium</taxon>
    </lineage>
</organism>
<evidence type="ECO:0000313" key="3">
    <source>
        <dbReference type="Proteomes" id="UP000007041"/>
    </source>
</evidence>
<dbReference type="KEGG" id="cst:CLOST_1534"/>
<gene>
    <name evidence="2" type="ordered locus">CLOST_1534</name>
</gene>
<dbReference type="Gene3D" id="1.20.140.160">
    <property type="match status" value="1"/>
</dbReference>
<dbReference type="STRING" id="1511.CLOST_1534"/>
<name>E3PS00_ACESD</name>
<feature type="coiled-coil region" evidence="1">
    <location>
        <begin position="71"/>
        <end position="98"/>
    </location>
</feature>
<proteinExistence type="predicted"/>
<reference evidence="3" key="1">
    <citation type="journal article" date="2010" name="BMC Genomics">
        <title>Clostridium sticklandii, a specialist in amino acid degradation:revisiting its metabolism through its genome sequence.</title>
        <authorList>
            <person name="Fonknechten N."/>
            <person name="Chaussonnerie S."/>
            <person name="Tricot S."/>
            <person name="Lajus A."/>
            <person name="Andreesen J.R."/>
            <person name="Perchat N."/>
            <person name="Pelletier E."/>
            <person name="Gouyvenoux M."/>
            <person name="Barbe V."/>
            <person name="Salanoubat M."/>
            <person name="Le Paslier D."/>
            <person name="Weissenbach J."/>
            <person name="Cohen G.N."/>
            <person name="Kreimeyer A."/>
        </authorList>
    </citation>
    <scope>NUCLEOTIDE SEQUENCE [LARGE SCALE GENOMIC DNA]</scope>
    <source>
        <strain evidence="3">ATCC 12662 / DSM 519 / JCM 1433 / CCUG 9281 / NCIMB 10654 / HF</strain>
    </source>
</reference>
<dbReference type="Proteomes" id="UP000007041">
    <property type="component" value="Chromosome"/>
</dbReference>
<dbReference type="SUPFAM" id="SSF88659">
    <property type="entry name" value="Sigma3 and sigma4 domains of RNA polymerase sigma factors"/>
    <property type="match status" value="1"/>
</dbReference>
<dbReference type="EMBL" id="FP565809">
    <property type="protein sequence ID" value="CBH21654.1"/>
    <property type="molecule type" value="Genomic_DNA"/>
</dbReference>
<keyword evidence="3" id="KW-1185">Reference proteome</keyword>